<dbReference type="InterPro" id="IPR000223">
    <property type="entry name" value="Pept_S26A_signal_pept_1"/>
</dbReference>
<evidence type="ECO:0000256" key="6">
    <source>
        <dbReference type="PIRSR" id="PIRSR600223-1"/>
    </source>
</evidence>
<evidence type="ECO:0000256" key="4">
    <source>
        <dbReference type="ARBA" id="ARBA00013208"/>
    </source>
</evidence>
<feature type="transmembrane region" description="Helical" evidence="7">
    <location>
        <begin position="39"/>
        <end position="61"/>
    </location>
</feature>
<dbReference type="GO" id="GO:0005886">
    <property type="term" value="C:plasma membrane"/>
    <property type="evidence" value="ECO:0007669"/>
    <property type="project" value="UniProtKB-SubCell"/>
</dbReference>
<feature type="domain" description="Peptidase S26" evidence="9">
    <location>
        <begin position="40"/>
        <end position="190"/>
    </location>
</feature>
<protein>
    <recommendedName>
        <fullName evidence="4 7">Signal peptidase I</fullName>
        <ecNumber evidence="4 7">3.4.21.89</ecNumber>
    </recommendedName>
</protein>
<evidence type="ECO:0000256" key="5">
    <source>
        <dbReference type="ARBA" id="ARBA00022801"/>
    </source>
</evidence>
<dbReference type="PANTHER" id="PTHR43390">
    <property type="entry name" value="SIGNAL PEPTIDASE I"/>
    <property type="match status" value="1"/>
</dbReference>
<keyword evidence="7" id="KW-0645">Protease</keyword>
<dbReference type="SUPFAM" id="SSF51306">
    <property type="entry name" value="LexA/Signal peptidase"/>
    <property type="match status" value="1"/>
</dbReference>
<evidence type="ECO:0000259" key="9">
    <source>
        <dbReference type="Pfam" id="PF10502"/>
    </source>
</evidence>
<keyword evidence="7" id="KW-1133">Transmembrane helix</keyword>
<keyword evidence="7" id="KW-0472">Membrane</keyword>
<dbReference type="EMBL" id="CP046051">
    <property type="protein sequence ID" value="QKN23528.1"/>
    <property type="molecule type" value="Genomic_DNA"/>
</dbReference>
<reference evidence="10 11" key="1">
    <citation type="submission" date="2019-11" db="EMBL/GenBank/DDBJ databases">
        <authorList>
            <person name="Ren C."/>
            <person name="Wang H."/>
            <person name="Xu Y."/>
        </authorList>
    </citation>
    <scope>NUCLEOTIDE SEQUENCE [LARGE SCALE GENOMIC DNA]</scope>
    <source>
        <strain evidence="10 11">LBM 19010</strain>
    </source>
</reference>
<evidence type="ECO:0000256" key="8">
    <source>
        <dbReference type="SAM" id="MobiDB-lite"/>
    </source>
</evidence>
<feature type="active site" evidence="6">
    <location>
        <position position="70"/>
    </location>
</feature>
<keyword evidence="7" id="KW-0812">Transmembrane</keyword>
<comment type="subcellular location">
    <subcellularLocation>
        <location evidence="2">Cell membrane</location>
        <topology evidence="2">Single-pass type II membrane protein</topology>
    </subcellularLocation>
    <subcellularLocation>
        <location evidence="7">Membrane</location>
        <topology evidence="7">Single-pass type II membrane protein</topology>
    </subcellularLocation>
</comment>
<dbReference type="PRINTS" id="PR00727">
    <property type="entry name" value="LEADERPTASE"/>
</dbReference>
<sequence>MQPDEKETAVSAAADDVPQTPDAQPEQESAHPDHKITGVLSWIMTMGITVAAVLLVCTFIARPGRVIGNSMQNTCHDGDFVILWELNYQPQHGDIVVVNSNNALGDNLIKRVIGVGGDHIVVSNGVVIRNGQRLQESYVKEQTWSGPNVDITVPKGQMFLMGDNRNHSADSRYIGTVSDNIIVGKVTVRLFPFNAIRTFQ</sequence>
<dbReference type="KEGG" id="clf:GJQ69_02910"/>
<organism evidence="10 11">
    <name type="scientific">Caproicibacterium lactatifermentans</name>
    <dbReference type="NCBI Taxonomy" id="2666138"/>
    <lineage>
        <taxon>Bacteria</taxon>
        <taxon>Bacillati</taxon>
        <taxon>Bacillota</taxon>
        <taxon>Clostridia</taxon>
        <taxon>Eubacteriales</taxon>
        <taxon>Oscillospiraceae</taxon>
        <taxon>Caproicibacterium</taxon>
    </lineage>
</organism>
<evidence type="ECO:0000256" key="3">
    <source>
        <dbReference type="ARBA" id="ARBA00009370"/>
    </source>
</evidence>
<evidence type="ECO:0000256" key="2">
    <source>
        <dbReference type="ARBA" id="ARBA00004401"/>
    </source>
</evidence>
<dbReference type="RefSeq" id="WP_174192887.1">
    <property type="nucleotide sequence ID" value="NZ_CP046051.1"/>
</dbReference>
<evidence type="ECO:0000313" key="10">
    <source>
        <dbReference type="EMBL" id="QKN23528.1"/>
    </source>
</evidence>
<evidence type="ECO:0000313" key="11">
    <source>
        <dbReference type="Proteomes" id="UP000501316"/>
    </source>
</evidence>
<accession>A0A859DNY3</accession>
<proteinExistence type="inferred from homology"/>
<gene>
    <name evidence="10" type="primary">lepB</name>
    <name evidence="10" type="ORF">GJQ69_02910</name>
</gene>
<comment type="catalytic activity">
    <reaction evidence="1 7">
        <text>Cleavage of hydrophobic, N-terminal signal or leader sequences from secreted and periplasmic proteins.</text>
        <dbReference type="EC" id="3.4.21.89"/>
    </reaction>
</comment>
<dbReference type="AlphaFoldDB" id="A0A859DNY3"/>
<dbReference type="GO" id="GO:0009003">
    <property type="term" value="F:signal peptidase activity"/>
    <property type="evidence" value="ECO:0007669"/>
    <property type="project" value="UniProtKB-EC"/>
</dbReference>
<dbReference type="Gene3D" id="2.10.109.10">
    <property type="entry name" value="Umud Fragment, subunit A"/>
    <property type="match status" value="1"/>
</dbReference>
<dbReference type="InterPro" id="IPR019757">
    <property type="entry name" value="Pept_S26A_signal_pept_1_Lys-AS"/>
</dbReference>
<dbReference type="PANTHER" id="PTHR43390:SF1">
    <property type="entry name" value="CHLOROPLAST PROCESSING PEPTIDASE"/>
    <property type="match status" value="1"/>
</dbReference>
<dbReference type="EC" id="3.4.21.89" evidence="4 7"/>
<evidence type="ECO:0000256" key="7">
    <source>
        <dbReference type="RuleBase" id="RU362042"/>
    </source>
</evidence>
<dbReference type="InterPro" id="IPR019533">
    <property type="entry name" value="Peptidase_S26"/>
</dbReference>
<dbReference type="GO" id="GO:0004252">
    <property type="term" value="F:serine-type endopeptidase activity"/>
    <property type="evidence" value="ECO:0007669"/>
    <property type="project" value="InterPro"/>
</dbReference>
<comment type="similarity">
    <text evidence="3 7">Belongs to the peptidase S26 family.</text>
</comment>
<dbReference type="CDD" id="cd06530">
    <property type="entry name" value="S26_SPase_I"/>
    <property type="match status" value="1"/>
</dbReference>
<dbReference type="Pfam" id="PF10502">
    <property type="entry name" value="Peptidase_S26"/>
    <property type="match status" value="1"/>
</dbReference>
<dbReference type="PROSITE" id="PS00760">
    <property type="entry name" value="SPASE_I_2"/>
    <property type="match status" value="1"/>
</dbReference>
<evidence type="ECO:0000256" key="1">
    <source>
        <dbReference type="ARBA" id="ARBA00000677"/>
    </source>
</evidence>
<dbReference type="GO" id="GO:0006465">
    <property type="term" value="P:signal peptide processing"/>
    <property type="evidence" value="ECO:0007669"/>
    <property type="project" value="InterPro"/>
</dbReference>
<feature type="active site" evidence="6">
    <location>
        <position position="110"/>
    </location>
</feature>
<dbReference type="Proteomes" id="UP000501316">
    <property type="component" value="Chromosome"/>
</dbReference>
<dbReference type="NCBIfam" id="TIGR02227">
    <property type="entry name" value="sigpep_I_bact"/>
    <property type="match status" value="1"/>
</dbReference>
<dbReference type="InterPro" id="IPR036286">
    <property type="entry name" value="LexA/Signal_pep-like_sf"/>
</dbReference>
<feature type="region of interest" description="Disordered" evidence="8">
    <location>
        <begin position="1"/>
        <end position="32"/>
    </location>
</feature>
<keyword evidence="5 7" id="KW-0378">Hydrolase</keyword>
<name>A0A859DNY3_9FIRM</name>